<dbReference type="AlphaFoldDB" id="A0A2I0UJI4"/>
<sequence>MRFHKFKYNILHLGKGNCRYQYRSGDEGIESSPAKKDSGVLVDEKMDMSQQCAPSAQKASQILACIKRSVASRSREVILPLYYALVRPNLEYCAHLWSPQHSKNMDLLEWVQRRATKLSEGWSICPVRTG</sequence>
<evidence type="ECO:0008006" key="3">
    <source>
        <dbReference type="Google" id="ProtNLM"/>
    </source>
</evidence>
<proteinExistence type="predicted"/>
<accession>A0A2I0UJI4</accession>
<gene>
    <name evidence="1" type="ORF">llap_3486</name>
</gene>
<reference evidence="2" key="2">
    <citation type="submission" date="2017-12" db="EMBL/GenBank/DDBJ databases">
        <title>Genome sequence of the Bar-tailed Godwit (Limosa lapponica baueri).</title>
        <authorList>
            <person name="Lima N.C.B."/>
            <person name="Parody-Merino A.M."/>
            <person name="Battley P.F."/>
            <person name="Fidler A.E."/>
            <person name="Prosdocimi F."/>
        </authorList>
    </citation>
    <scope>NUCLEOTIDE SEQUENCE [LARGE SCALE GENOMIC DNA]</scope>
</reference>
<organism evidence="1 2">
    <name type="scientific">Limosa lapponica baueri</name>
    <dbReference type="NCBI Taxonomy" id="1758121"/>
    <lineage>
        <taxon>Eukaryota</taxon>
        <taxon>Metazoa</taxon>
        <taxon>Chordata</taxon>
        <taxon>Craniata</taxon>
        <taxon>Vertebrata</taxon>
        <taxon>Euteleostomi</taxon>
        <taxon>Archelosauria</taxon>
        <taxon>Archosauria</taxon>
        <taxon>Dinosauria</taxon>
        <taxon>Saurischia</taxon>
        <taxon>Theropoda</taxon>
        <taxon>Coelurosauria</taxon>
        <taxon>Aves</taxon>
        <taxon>Neognathae</taxon>
        <taxon>Neoaves</taxon>
        <taxon>Charadriiformes</taxon>
        <taxon>Scolopacidae</taxon>
        <taxon>Limosa</taxon>
    </lineage>
</organism>
<keyword evidence="2" id="KW-1185">Reference proteome</keyword>
<reference evidence="2" key="1">
    <citation type="submission" date="2017-11" db="EMBL/GenBank/DDBJ databases">
        <authorList>
            <person name="Lima N.C."/>
            <person name="Parody-Merino A.M."/>
            <person name="Battley P.F."/>
            <person name="Fidler A.E."/>
            <person name="Prosdocimi F."/>
        </authorList>
    </citation>
    <scope>NUCLEOTIDE SEQUENCE [LARGE SCALE GENOMIC DNA]</scope>
</reference>
<dbReference type="Proteomes" id="UP000233556">
    <property type="component" value="Unassembled WGS sequence"/>
</dbReference>
<evidence type="ECO:0000313" key="1">
    <source>
        <dbReference type="EMBL" id="PKU46212.1"/>
    </source>
</evidence>
<dbReference type="EMBL" id="KZ505722">
    <property type="protein sequence ID" value="PKU46212.1"/>
    <property type="molecule type" value="Genomic_DNA"/>
</dbReference>
<dbReference type="PANTHER" id="PTHR33332">
    <property type="entry name" value="REVERSE TRANSCRIPTASE DOMAIN-CONTAINING PROTEIN"/>
    <property type="match status" value="1"/>
</dbReference>
<dbReference type="OrthoDB" id="276744at2759"/>
<protein>
    <recommendedName>
        <fullName evidence="3">Rna-directed dna polymerase from mobile element jockey-like</fullName>
    </recommendedName>
</protein>
<name>A0A2I0UJI4_LIMLA</name>
<evidence type="ECO:0000313" key="2">
    <source>
        <dbReference type="Proteomes" id="UP000233556"/>
    </source>
</evidence>
<dbReference type="PRINTS" id="PR01345">
    <property type="entry name" value="CERVTRCPTASE"/>
</dbReference>